<dbReference type="AlphaFoldDB" id="A0A6A5QVT6"/>
<protein>
    <submittedName>
        <fullName evidence="2">Uncharacterized protein</fullName>
    </submittedName>
</protein>
<feature type="region of interest" description="Disordered" evidence="1">
    <location>
        <begin position="332"/>
        <end position="364"/>
    </location>
</feature>
<evidence type="ECO:0000256" key="1">
    <source>
        <dbReference type="SAM" id="MobiDB-lite"/>
    </source>
</evidence>
<keyword evidence="3" id="KW-1185">Reference proteome</keyword>
<dbReference type="EMBL" id="ML979133">
    <property type="protein sequence ID" value="KAF1919901.1"/>
    <property type="molecule type" value="Genomic_DNA"/>
</dbReference>
<feature type="compositionally biased region" description="Basic and acidic residues" evidence="1">
    <location>
        <begin position="446"/>
        <end position="455"/>
    </location>
</feature>
<sequence length="478" mass="53700">MSRTRETPEAMDNTAVPFVTALALYPILEALVSHLRPNDLVNLTTTCQVVNNQIRMREKQVKASLLTKTLCPGTGLQARLKRHCPCRTRGWHSYCGCGGEGYNVTSKPCISCGINTCDECRIHVSYQVYVEDPGLDGHRWWAGYVLNYLFPFAIYPPKGDDGAAWHLQPDMMQSHHDQGRLHLPLYMNGIADAEPISRILDTDLGKNDITPSGRTSRPFEGVYTAVLFKSLLANRKELVCRICFDGMYGAGLSLCSCTLRKRFLDRWTCVPCHLDESKKFDQEHRATRIYSKDGPWIDKIFCRCGDQIVPVGHYEVICRWCNGHVVHVEDDNADANPENVDKQEFTNNEDDEENAGSAPVNLPPDHMAFVNNKDETLSIYVNGSRISGERIGRSIVRDHLSRKGIELPCACCDCSSVACENHHHHQHSDDESEDVNVEASVDGEDVSDHGDDGHNNLEGLDFDDDRIGFDAEMEEDEE</sequence>
<dbReference type="OrthoDB" id="3678990at2759"/>
<organism evidence="2 3">
    <name type="scientific">Ampelomyces quisqualis</name>
    <name type="common">Powdery mildew agent</name>
    <dbReference type="NCBI Taxonomy" id="50730"/>
    <lineage>
        <taxon>Eukaryota</taxon>
        <taxon>Fungi</taxon>
        <taxon>Dikarya</taxon>
        <taxon>Ascomycota</taxon>
        <taxon>Pezizomycotina</taxon>
        <taxon>Dothideomycetes</taxon>
        <taxon>Pleosporomycetidae</taxon>
        <taxon>Pleosporales</taxon>
        <taxon>Pleosporineae</taxon>
        <taxon>Phaeosphaeriaceae</taxon>
        <taxon>Ampelomyces</taxon>
    </lineage>
</organism>
<feature type="compositionally biased region" description="Acidic residues" evidence="1">
    <location>
        <begin position="430"/>
        <end position="445"/>
    </location>
</feature>
<reference evidence="2" key="1">
    <citation type="journal article" date="2020" name="Stud. Mycol.">
        <title>101 Dothideomycetes genomes: a test case for predicting lifestyles and emergence of pathogens.</title>
        <authorList>
            <person name="Haridas S."/>
            <person name="Albert R."/>
            <person name="Binder M."/>
            <person name="Bloem J."/>
            <person name="Labutti K."/>
            <person name="Salamov A."/>
            <person name="Andreopoulos B."/>
            <person name="Baker S."/>
            <person name="Barry K."/>
            <person name="Bills G."/>
            <person name="Bluhm B."/>
            <person name="Cannon C."/>
            <person name="Castanera R."/>
            <person name="Culley D."/>
            <person name="Daum C."/>
            <person name="Ezra D."/>
            <person name="Gonzalez J."/>
            <person name="Henrissat B."/>
            <person name="Kuo A."/>
            <person name="Liang C."/>
            <person name="Lipzen A."/>
            <person name="Lutzoni F."/>
            <person name="Magnuson J."/>
            <person name="Mondo S."/>
            <person name="Nolan M."/>
            <person name="Ohm R."/>
            <person name="Pangilinan J."/>
            <person name="Park H.-J."/>
            <person name="Ramirez L."/>
            <person name="Alfaro M."/>
            <person name="Sun H."/>
            <person name="Tritt A."/>
            <person name="Yoshinaga Y."/>
            <person name="Zwiers L.-H."/>
            <person name="Turgeon B."/>
            <person name="Goodwin S."/>
            <person name="Spatafora J."/>
            <person name="Crous P."/>
            <person name="Grigoriev I."/>
        </authorList>
    </citation>
    <scope>NUCLEOTIDE SEQUENCE</scope>
    <source>
        <strain evidence="2">HMLAC05119</strain>
    </source>
</reference>
<evidence type="ECO:0000313" key="3">
    <source>
        <dbReference type="Proteomes" id="UP000800096"/>
    </source>
</evidence>
<name>A0A6A5QVT6_AMPQU</name>
<accession>A0A6A5QVT6</accession>
<proteinExistence type="predicted"/>
<feature type="region of interest" description="Disordered" evidence="1">
    <location>
        <begin position="425"/>
        <end position="478"/>
    </location>
</feature>
<evidence type="ECO:0000313" key="2">
    <source>
        <dbReference type="EMBL" id="KAF1919901.1"/>
    </source>
</evidence>
<dbReference type="Proteomes" id="UP000800096">
    <property type="component" value="Unassembled WGS sequence"/>
</dbReference>
<gene>
    <name evidence="2" type="ORF">BDU57DRAFT_155502</name>
</gene>